<dbReference type="AlphaFoldDB" id="A0A485LU26"/>
<protein>
    <submittedName>
        <fullName evidence="5">Aste57867_24997 protein</fullName>
    </submittedName>
</protein>
<gene>
    <name evidence="5" type="primary">Aste57867_24997</name>
    <name evidence="4" type="ORF">As57867_024919</name>
    <name evidence="5" type="ORF">ASTE57867_24997</name>
</gene>
<keyword evidence="2" id="KW-1133">Transmembrane helix</keyword>
<organism evidence="5 6">
    <name type="scientific">Aphanomyces stellatus</name>
    <dbReference type="NCBI Taxonomy" id="120398"/>
    <lineage>
        <taxon>Eukaryota</taxon>
        <taxon>Sar</taxon>
        <taxon>Stramenopiles</taxon>
        <taxon>Oomycota</taxon>
        <taxon>Saprolegniomycetes</taxon>
        <taxon>Saprolegniales</taxon>
        <taxon>Verrucalvaceae</taxon>
        <taxon>Aphanomyces</taxon>
    </lineage>
</organism>
<evidence type="ECO:0000313" key="5">
    <source>
        <dbReference type="EMBL" id="VFU01628.1"/>
    </source>
</evidence>
<feature type="region of interest" description="Disordered" evidence="1">
    <location>
        <begin position="128"/>
        <end position="167"/>
    </location>
</feature>
<reference evidence="4" key="2">
    <citation type="submission" date="2019-06" db="EMBL/GenBank/DDBJ databases">
        <title>Genomics analysis of Aphanomyces spp. identifies a new class of oomycete effector associated with host adaptation.</title>
        <authorList>
            <person name="Gaulin E."/>
        </authorList>
    </citation>
    <scope>NUCLEOTIDE SEQUENCE</scope>
    <source>
        <strain evidence="4">CBS 578.67</strain>
    </source>
</reference>
<evidence type="ECO:0000256" key="1">
    <source>
        <dbReference type="SAM" id="MobiDB-lite"/>
    </source>
</evidence>
<keyword evidence="2" id="KW-0812">Transmembrane</keyword>
<feature type="signal peptide" evidence="3">
    <location>
        <begin position="1"/>
        <end position="19"/>
    </location>
</feature>
<feature type="compositionally biased region" description="Polar residues" evidence="1">
    <location>
        <begin position="143"/>
        <end position="153"/>
    </location>
</feature>
<feature type="region of interest" description="Disordered" evidence="1">
    <location>
        <begin position="208"/>
        <end position="235"/>
    </location>
</feature>
<feature type="compositionally biased region" description="Low complexity" evidence="1">
    <location>
        <begin position="271"/>
        <end position="281"/>
    </location>
</feature>
<sequence>MLFRAVCTLAVFATVLVDAKTKGTFPALDKKNPVCTYAVDQVRIKGEADAGTPKFLRKFKACKGPQGYAIRDCQLKQCQCRKFHTHVADDKTVTSWAECLPKVKDSTSCVGADLRFCDNLLRGRDPIHGSGGGSNVNGRNVSQELKSATSRSGNAALRAGGNASDVSTKSGAAEVQAAGFPVVAVVLASVGVMLAIVLGTYLVVSKKKAPKSKPAATTSATGGNGGGGASLEFDEFDDDDHRQHKDLYADAHSTAAAVHTVAVPAPPPPRRLSSSSVSSVSDSDDDDDDDDTHAADHDDSWTAYSKK</sequence>
<dbReference type="OrthoDB" id="79623at2759"/>
<evidence type="ECO:0000313" key="4">
    <source>
        <dbReference type="EMBL" id="KAF0682909.1"/>
    </source>
</evidence>
<keyword evidence="2" id="KW-0472">Membrane</keyword>
<keyword evidence="3" id="KW-0732">Signal</keyword>
<reference evidence="5 6" key="1">
    <citation type="submission" date="2019-03" db="EMBL/GenBank/DDBJ databases">
        <authorList>
            <person name="Gaulin E."/>
            <person name="Dumas B."/>
        </authorList>
    </citation>
    <scope>NUCLEOTIDE SEQUENCE [LARGE SCALE GENOMIC DNA]</scope>
    <source>
        <strain evidence="5">CBS 568.67</strain>
    </source>
</reference>
<evidence type="ECO:0000256" key="2">
    <source>
        <dbReference type="SAM" id="Phobius"/>
    </source>
</evidence>
<feature type="chain" id="PRO_5036355687" evidence="3">
    <location>
        <begin position="20"/>
        <end position="307"/>
    </location>
</feature>
<evidence type="ECO:0000256" key="3">
    <source>
        <dbReference type="SAM" id="SignalP"/>
    </source>
</evidence>
<proteinExistence type="predicted"/>
<dbReference type="Proteomes" id="UP000332933">
    <property type="component" value="Unassembled WGS sequence"/>
</dbReference>
<keyword evidence="6" id="KW-1185">Reference proteome</keyword>
<name>A0A485LU26_9STRA</name>
<accession>A0A485LU26</accession>
<feature type="transmembrane region" description="Helical" evidence="2">
    <location>
        <begin position="178"/>
        <end position="204"/>
    </location>
</feature>
<dbReference type="EMBL" id="CAADRA010007505">
    <property type="protein sequence ID" value="VFU01628.1"/>
    <property type="molecule type" value="Genomic_DNA"/>
</dbReference>
<feature type="region of interest" description="Disordered" evidence="1">
    <location>
        <begin position="258"/>
        <end position="307"/>
    </location>
</feature>
<dbReference type="EMBL" id="VJMH01007479">
    <property type="protein sequence ID" value="KAF0682909.1"/>
    <property type="molecule type" value="Genomic_DNA"/>
</dbReference>
<feature type="compositionally biased region" description="Low complexity" evidence="1">
    <location>
        <begin position="212"/>
        <end position="221"/>
    </location>
</feature>
<evidence type="ECO:0000313" key="6">
    <source>
        <dbReference type="Proteomes" id="UP000332933"/>
    </source>
</evidence>
<feature type="compositionally biased region" description="Acidic residues" evidence="1">
    <location>
        <begin position="282"/>
        <end position="291"/>
    </location>
</feature>